<name>A0ACB7RW78_HYAAI</name>
<organism evidence="1 2">
    <name type="scientific">Hyalomma asiaticum</name>
    <name type="common">Tick</name>
    <dbReference type="NCBI Taxonomy" id="266040"/>
    <lineage>
        <taxon>Eukaryota</taxon>
        <taxon>Metazoa</taxon>
        <taxon>Ecdysozoa</taxon>
        <taxon>Arthropoda</taxon>
        <taxon>Chelicerata</taxon>
        <taxon>Arachnida</taxon>
        <taxon>Acari</taxon>
        <taxon>Parasitiformes</taxon>
        <taxon>Ixodida</taxon>
        <taxon>Ixodoidea</taxon>
        <taxon>Ixodidae</taxon>
        <taxon>Hyalomminae</taxon>
        <taxon>Hyalomma</taxon>
    </lineage>
</organism>
<keyword evidence="2" id="KW-1185">Reference proteome</keyword>
<accession>A0ACB7RW78</accession>
<dbReference type="Proteomes" id="UP000821845">
    <property type="component" value="Chromosome 7"/>
</dbReference>
<reference evidence="1" key="1">
    <citation type="submission" date="2020-05" db="EMBL/GenBank/DDBJ databases">
        <title>Large-scale comparative analyses of tick genomes elucidate their genetic diversity and vector capacities.</title>
        <authorList>
            <person name="Jia N."/>
            <person name="Wang J."/>
            <person name="Shi W."/>
            <person name="Du L."/>
            <person name="Sun Y."/>
            <person name="Zhan W."/>
            <person name="Jiang J."/>
            <person name="Wang Q."/>
            <person name="Zhang B."/>
            <person name="Ji P."/>
            <person name="Sakyi L.B."/>
            <person name="Cui X."/>
            <person name="Yuan T."/>
            <person name="Jiang B."/>
            <person name="Yang W."/>
            <person name="Lam T.T.-Y."/>
            <person name="Chang Q."/>
            <person name="Ding S."/>
            <person name="Wang X."/>
            <person name="Zhu J."/>
            <person name="Ruan X."/>
            <person name="Zhao L."/>
            <person name="Wei J."/>
            <person name="Que T."/>
            <person name="Du C."/>
            <person name="Cheng J."/>
            <person name="Dai P."/>
            <person name="Han X."/>
            <person name="Huang E."/>
            <person name="Gao Y."/>
            <person name="Liu J."/>
            <person name="Shao H."/>
            <person name="Ye R."/>
            <person name="Li L."/>
            <person name="Wei W."/>
            <person name="Wang X."/>
            <person name="Wang C."/>
            <person name="Yang T."/>
            <person name="Huo Q."/>
            <person name="Li W."/>
            <person name="Guo W."/>
            <person name="Chen H."/>
            <person name="Zhou L."/>
            <person name="Ni X."/>
            <person name="Tian J."/>
            <person name="Zhou Y."/>
            <person name="Sheng Y."/>
            <person name="Liu T."/>
            <person name="Pan Y."/>
            <person name="Xia L."/>
            <person name="Li J."/>
            <person name="Zhao F."/>
            <person name="Cao W."/>
        </authorList>
    </citation>
    <scope>NUCLEOTIDE SEQUENCE</scope>
    <source>
        <strain evidence="1">Hyas-2018</strain>
    </source>
</reference>
<sequence>MAANQTGRVQELRHQLQQVSTIPHYNLPAANAGISTSALSYAGAAARGIPTHGHQQVIPHSNIQDLCQSVVAEQSVQPRQAHVHVMFLAPIVPSTSPANDVMKIIKTNKDDERENSAKEKIAEVDLRKTRNGLTVLTNDHHVHQLTERSSI</sequence>
<protein>
    <submittedName>
        <fullName evidence="1">Uncharacterized protein</fullName>
    </submittedName>
</protein>
<dbReference type="EMBL" id="CM023487">
    <property type="protein sequence ID" value="KAH6925714.1"/>
    <property type="molecule type" value="Genomic_DNA"/>
</dbReference>
<proteinExistence type="predicted"/>
<gene>
    <name evidence="1" type="ORF">HPB50_008899</name>
</gene>
<evidence type="ECO:0000313" key="2">
    <source>
        <dbReference type="Proteomes" id="UP000821845"/>
    </source>
</evidence>
<evidence type="ECO:0000313" key="1">
    <source>
        <dbReference type="EMBL" id="KAH6925714.1"/>
    </source>
</evidence>
<comment type="caution">
    <text evidence="1">The sequence shown here is derived from an EMBL/GenBank/DDBJ whole genome shotgun (WGS) entry which is preliminary data.</text>
</comment>